<evidence type="ECO:0000313" key="1">
    <source>
        <dbReference type="EMBL" id="MBX45262.1"/>
    </source>
</evidence>
<dbReference type="AlphaFoldDB" id="A0A2P2NRX1"/>
<organism evidence="1">
    <name type="scientific">Rhizophora mucronata</name>
    <name type="common">Asiatic mangrove</name>
    <dbReference type="NCBI Taxonomy" id="61149"/>
    <lineage>
        <taxon>Eukaryota</taxon>
        <taxon>Viridiplantae</taxon>
        <taxon>Streptophyta</taxon>
        <taxon>Embryophyta</taxon>
        <taxon>Tracheophyta</taxon>
        <taxon>Spermatophyta</taxon>
        <taxon>Magnoliopsida</taxon>
        <taxon>eudicotyledons</taxon>
        <taxon>Gunneridae</taxon>
        <taxon>Pentapetalae</taxon>
        <taxon>rosids</taxon>
        <taxon>fabids</taxon>
        <taxon>Malpighiales</taxon>
        <taxon>Rhizophoraceae</taxon>
        <taxon>Rhizophora</taxon>
    </lineage>
</organism>
<accession>A0A2P2NRX1</accession>
<sequence length="40" mass="4310">MHLARFVEGICDAPVHHNMRNVVFVIGAGSAFCGSCNFVC</sequence>
<protein>
    <submittedName>
        <fullName evidence="1">Uncharacterized protein</fullName>
    </submittedName>
</protein>
<reference evidence="1" key="1">
    <citation type="submission" date="2018-02" db="EMBL/GenBank/DDBJ databases">
        <title>Rhizophora mucronata_Transcriptome.</title>
        <authorList>
            <person name="Meera S.P."/>
            <person name="Sreeshan A."/>
            <person name="Augustine A."/>
        </authorList>
    </citation>
    <scope>NUCLEOTIDE SEQUENCE</scope>
    <source>
        <tissue evidence="1">Leaf</tissue>
    </source>
</reference>
<proteinExistence type="predicted"/>
<name>A0A2P2NRX1_RHIMU</name>
<dbReference type="EMBL" id="GGEC01064778">
    <property type="protein sequence ID" value="MBX45262.1"/>
    <property type="molecule type" value="Transcribed_RNA"/>
</dbReference>